<proteinExistence type="inferred from homology"/>
<keyword evidence="7" id="KW-1185">Reference proteome</keyword>
<dbReference type="OrthoDB" id="153074at2759"/>
<protein>
    <recommendedName>
        <fullName evidence="8">NAD(P)-binding protein</fullName>
    </recommendedName>
</protein>
<dbReference type="GO" id="GO:0006729">
    <property type="term" value="P:tetrahydrobiopterin biosynthetic process"/>
    <property type="evidence" value="ECO:0007669"/>
    <property type="project" value="TreeGrafter"/>
</dbReference>
<comment type="subcellular location">
    <subcellularLocation>
        <location evidence="1">Cytoplasm</location>
    </subcellularLocation>
</comment>
<dbReference type="GO" id="GO:0004757">
    <property type="term" value="F:sepiapterin reductase (NADP+) activity"/>
    <property type="evidence" value="ECO:0007669"/>
    <property type="project" value="TreeGrafter"/>
</dbReference>
<evidence type="ECO:0000313" key="7">
    <source>
        <dbReference type="Proteomes" id="UP001149813"/>
    </source>
</evidence>
<dbReference type="PROSITE" id="PS00061">
    <property type="entry name" value="ADH_SHORT"/>
    <property type="match status" value="1"/>
</dbReference>
<evidence type="ECO:0008006" key="8">
    <source>
        <dbReference type="Google" id="ProtNLM"/>
    </source>
</evidence>
<dbReference type="InterPro" id="IPR002347">
    <property type="entry name" value="SDR_fam"/>
</dbReference>
<accession>A0A9W8CRP7</accession>
<comment type="caution">
    <text evidence="6">The sequence shown here is derived from an EMBL/GenBank/DDBJ whole genome shotgun (WGS) entry which is preliminary data.</text>
</comment>
<organism evidence="6 7">
    <name type="scientific">Coemansia erecta</name>
    <dbReference type="NCBI Taxonomy" id="147472"/>
    <lineage>
        <taxon>Eukaryota</taxon>
        <taxon>Fungi</taxon>
        <taxon>Fungi incertae sedis</taxon>
        <taxon>Zoopagomycota</taxon>
        <taxon>Kickxellomycotina</taxon>
        <taxon>Kickxellomycetes</taxon>
        <taxon>Kickxellales</taxon>
        <taxon>Kickxellaceae</taxon>
        <taxon>Coemansia</taxon>
    </lineage>
</organism>
<keyword evidence="4" id="KW-0560">Oxidoreductase</keyword>
<evidence type="ECO:0000256" key="1">
    <source>
        <dbReference type="ARBA" id="ARBA00004496"/>
    </source>
</evidence>
<dbReference type="EMBL" id="JANBOJ010000202">
    <property type="protein sequence ID" value="KAJ1721047.1"/>
    <property type="molecule type" value="Genomic_DNA"/>
</dbReference>
<gene>
    <name evidence="6" type="ORF">LPJ53_004377</name>
</gene>
<evidence type="ECO:0000256" key="4">
    <source>
        <dbReference type="ARBA" id="ARBA00023002"/>
    </source>
</evidence>
<evidence type="ECO:0000256" key="3">
    <source>
        <dbReference type="ARBA" id="ARBA00022857"/>
    </source>
</evidence>
<dbReference type="PANTHER" id="PTHR44085:SF2">
    <property type="entry name" value="SEPIAPTERIN REDUCTASE"/>
    <property type="match status" value="1"/>
</dbReference>
<dbReference type="AlphaFoldDB" id="A0A9W8CRP7"/>
<dbReference type="PRINTS" id="PR00081">
    <property type="entry name" value="GDHRDH"/>
</dbReference>
<dbReference type="SUPFAM" id="SSF51735">
    <property type="entry name" value="NAD(P)-binding Rossmann-fold domains"/>
    <property type="match status" value="1"/>
</dbReference>
<keyword evidence="2" id="KW-0963">Cytoplasm</keyword>
<evidence type="ECO:0000256" key="5">
    <source>
        <dbReference type="RuleBase" id="RU000363"/>
    </source>
</evidence>
<keyword evidence="3" id="KW-0521">NADP</keyword>
<dbReference type="Gene3D" id="3.40.50.720">
    <property type="entry name" value="NAD(P)-binding Rossmann-like Domain"/>
    <property type="match status" value="1"/>
</dbReference>
<name>A0A9W8CRP7_9FUNG</name>
<comment type="similarity">
    <text evidence="5">Belongs to the short-chain dehydrogenases/reductases (SDR) family.</text>
</comment>
<dbReference type="InterPro" id="IPR020904">
    <property type="entry name" value="Sc_DH/Rdtase_CS"/>
</dbReference>
<evidence type="ECO:0000256" key="2">
    <source>
        <dbReference type="ARBA" id="ARBA00022490"/>
    </source>
</evidence>
<evidence type="ECO:0000313" key="6">
    <source>
        <dbReference type="EMBL" id="KAJ1721047.1"/>
    </source>
</evidence>
<reference evidence="6" key="1">
    <citation type="submission" date="2022-07" db="EMBL/GenBank/DDBJ databases">
        <title>Phylogenomic reconstructions and comparative analyses of Kickxellomycotina fungi.</title>
        <authorList>
            <person name="Reynolds N.K."/>
            <person name="Stajich J.E."/>
            <person name="Barry K."/>
            <person name="Grigoriev I.V."/>
            <person name="Crous P."/>
            <person name="Smith M.E."/>
        </authorList>
    </citation>
    <scope>NUCLEOTIDE SEQUENCE</scope>
    <source>
        <strain evidence="6">NBRC 32514</strain>
    </source>
</reference>
<dbReference type="Proteomes" id="UP001149813">
    <property type="component" value="Unassembled WGS sequence"/>
</dbReference>
<dbReference type="PANTHER" id="PTHR44085">
    <property type="entry name" value="SEPIAPTERIN REDUCTASE"/>
    <property type="match status" value="1"/>
</dbReference>
<dbReference type="InterPro" id="IPR036291">
    <property type="entry name" value="NAD(P)-bd_dom_sf"/>
</dbReference>
<sequence>MPSSLKKLVVVTGASRGIGRAVSEILVAHEVTVIGVARSADALQGLAQRLAPSFIACAADITTPAGVDLVHSAVAAQGDAELAGLVNNAGVLEPIAKLADVDLSLLRAHLETNVVSVVSLTQRLLPQLRASRGRVVNVSSGAATGAYQGWGAYCMGKAALNMLTQVLACEEDRVVAVSVRPGVVATDMQALIRNEGGAAMKPEQHCKFTRLHSEGALLPPERPAASIACLAVCAEKSHSGMFYSWDSPEIAALVDAWTL</sequence>
<dbReference type="Pfam" id="PF00106">
    <property type="entry name" value="adh_short"/>
    <property type="match status" value="1"/>
</dbReference>
<dbReference type="InterPro" id="IPR051721">
    <property type="entry name" value="Biopterin_syn/organic_redct"/>
</dbReference>
<dbReference type="GO" id="GO:0005737">
    <property type="term" value="C:cytoplasm"/>
    <property type="evidence" value="ECO:0007669"/>
    <property type="project" value="UniProtKB-SubCell"/>
</dbReference>
<dbReference type="PRINTS" id="PR00080">
    <property type="entry name" value="SDRFAMILY"/>
</dbReference>